<reference evidence="3" key="1">
    <citation type="journal article" date="2019" name="Int. J. Syst. Evol. Microbiol.">
        <title>The Global Catalogue of Microorganisms (GCM) 10K type strain sequencing project: providing services to taxonomists for standard genome sequencing and annotation.</title>
        <authorList>
            <consortium name="The Broad Institute Genomics Platform"/>
            <consortium name="The Broad Institute Genome Sequencing Center for Infectious Disease"/>
            <person name="Wu L."/>
            <person name="Ma J."/>
        </authorList>
    </citation>
    <scope>NUCLEOTIDE SEQUENCE [LARGE SCALE GENOMIC DNA]</scope>
    <source>
        <strain evidence="3">DFY28</strain>
    </source>
</reference>
<evidence type="ECO:0008006" key="4">
    <source>
        <dbReference type="Google" id="ProtNLM"/>
    </source>
</evidence>
<evidence type="ECO:0000313" key="3">
    <source>
        <dbReference type="Proteomes" id="UP001596098"/>
    </source>
</evidence>
<keyword evidence="1" id="KW-0812">Transmembrane</keyword>
<organism evidence="2 3">
    <name type="scientific">Nocardioides yefusunii</name>
    <dbReference type="NCBI Taxonomy" id="2500546"/>
    <lineage>
        <taxon>Bacteria</taxon>
        <taxon>Bacillati</taxon>
        <taxon>Actinomycetota</taxon>
        <taxon>Actinomycetes</taxon>
        <taxon>Propionibacteriales</taxon>
        <taxon>Nocardioidaceae</taxon>
        <taxon>Nocardioides</taxon>
    </lineage>
</organism>
<keyword evidence="1" id="KW-1133">Transmembrane helix</keyword>
<sequence length="267" mass="27175">MTGILSGALLAHLTGDAKTHAGANLVATLTAMALVQNDVLRSTRSRSHTLTRAELRWAMTAQAPGLTAGLLAAFNSCLPILVVARWFPTGLPTFALGERLYRMALSLSLPVAQSLHGHVPSASGALTLRRMATALVPLTMVATAIGAGFATALPAASRIYTRGDIIMEWPTAVCFGIALSCLVVTSSLGVAGLDASGHSVGLVRASVCGLVVCLVTCAAAAVWAPSAGGVAGAVCAAEACVLAVQIRELSRVQKLIPTGDATSPRPS</sequence>
<dbReference type="Proteomes" id="UP001596098">
    <property type="component" value="Unassembled WGS sequence"/>
</dbReference>
<gene>
    <name evidence="2" type="ORF">ACFPWU_06635</name>
</gene>
<feature type="transmembrane region" description="Helical" evidence="1">
    <location>
        <begin position="202"/>
        <end position="223"/>
    </location>
</feature>
<feature type="transmembrane region" description="Helical" evidence="1">
    <location>
        <begin position="66"/>
        <end position="88"/>
    </location>
</feature>
<feature type="transmembrane region" description="Helical" evidence="1">
    <location>
        <begin position="131"/>
        <end position="157"/>
    </location>
</feature>
<feature type="transmembrane region" description="Helical" evidence="1">
    <location>
        <begin position="169"/>
        <end position="190"/>
    </location>
</feature>
<evidence type="ECO:0000313" key="2">
    <source>
        <dbReference type="EMBL" id="MFC6153341.1"/>
    </source>
</evidence>
<dbReference type="RefSeq" id="WP_128221179.1">
    <property type="nucleotide sequence ID" value="NZ_CP034929.1"/>
</dbReference>
<proteinExistence type="predicted"/>
<keyword evidence="1" id="KW-0472">Membrane</keyword>
<protein>
    <recommendedName>
        <fullName evidence="4">Oligosaccharide flippase family protein</fullName>
    </recommendedName>
</protein>
<evidence type="ECO:0000256" key="1">
    <source>
        <dbReference type="SAM" id="Phobius"/>
    </source>
</evidence>
<name>A0ABW1QV06_9ACTN</name>
<dbReference type="EMBL" id="JBHSQI010000003">
    <property type="protein sequence ID" value="MFC6153341.1"/>
    <property type="molecule type" value="Genomic_DNA"/>
</dbReference>
<keyword evidence="3" id="KW-1185">Reference proteome</keyword>
<comment type="caution">
    <text evidence="2">The sequence shown here is derived from an EMBL/GenBank/DDBJ whole genome shotgun (WGS) entry which is preliminary data.</text>
</comment>
<accession>A0ABW1QV06</accession>